<keyword evidence="1" id="KW-1133">Transmembrane helix</keyword>
<protein>
    <submittedName>
        <fullName evidence="2">Uncharacterized protein</fullName>
    </submittedName>
</protein>
<dbReference type="RefSeq" id="XP_066699100.1">
    <property type="nucleotide sequence ID" value="XM_066842988.1"/>
</dbReference>
<gene>
    <name evidence="2" type="ORF">PG986_006766</name>
</gene>
<organism evidence="2 3">
    <name type="scientific">Apiospora aurea</name>
    <dbReference type="NCBI Taxonomy" id="335848"/>
    <lineage>
        <taxon>Eukaryota</taxon>
        <taxon>Fungi</taxon>
        <taxon>Dikarya</taxon>
        <taxon>Ascomycota</taxon>
        <taxon>Pezizomycotina</taxon>
        <taxon>Sordariomycetes</taxon>
        <taxon>Xylariomycetidae</taxon>
        <taxon>Amphisphaeriales</taxon>
        <taxon>Apiosporaceae</taxon>
        <taxon>Apiospora</taxon>
    </lineage>
</organism>
<dbReference type="Proteomes" id="UP001391051">
    <property type="component" value="Unassembled WGS sequence"/>
</dbReference>
<comment type="caution">
    <text evidence="2">The sequence shown here is derived from an EMBL/GenBank/DDBJ whole genome shotgun (WGS) entry which is preliminary data.</text>
</comment>
<dbReference type="GeneID" id="92076050"/>
<keyword evidence="1" id="KW-0812">Transmembrane</keyword>
<accession>A0ABR1QAM9</accession>
<feature type="transmembrane region" description="Helical" evidence="1">
    <location>
        <begin position="68"/>
        <end position="92"/>
    </location>
</feature>
<evidence type="ECO:0000313" key="3">
    <source>
        <dbReference type="Proteomes" id="UP001391051"/>
    </source>
</evidence>
<evidence type="ECO:0000313" key="2">
    <source>
        <dbReference type="EMBL" id="KAK7951038.1"/>
    </source>
</evidence>
<reference evidence="2 3" key="1">
    <citation type="submission" date="2023-01" db="EMBL/GenBank/DDBJ databases">
        <title>Analysis of 21 Apiospora genomes using comparative genomics revels a genus with tremendous synthesis potential of carbohydrate active enzymes and secondary metabolites.</title>
        <authorList>
            <person name="Sorensen T."/>
        </authorList>
    </citation>
    <scope>NUCLEOTIDE SEQUENCE [LARGE SCALE GENOMIC DNA]</scope>
    <source>
        <strain evidence="2 3">CBS 24483</strain>
    </source>
</reference>
<sequence length="105" mass="11330">MVVMDPSEEGRALQTYRGSTLDGYNVDRQSSMGSRASAGKSTLSPLIACDKDSKAARRDRAKTRRFRIMASLAIISAMATVALAVFTALNWYSSAPTKASNQEGH</sequence>
<keyword evidence="1" id="KW-0472">Membrane</keyword>
<proteinExistence type="predicted"/>
<evidence type="ECO:0000256" key="1">
    <source>
        <dbReference type="SAM" id="Phobius"/>
    </source>
</evidence>
<dbReference type="EMBL" id="JAQQWE010000005">
    <property type="protein sequence ID" value="KAK7951038.1"/>
    <property type="molecule type" value="Genomic_DNA"/>
</dbReference>
<name>A0ABR1QAM9_9PEZI</name>
<keyword evidence="3" id="KW-1185">Reference proteome</keyword>